<dbReference type="InterPro" id="IPR051783">
    <property type="entry name" value="NAD(P)-dependent_oxidoreduct"/>
</dbReference>
<protein>
    <submittedName>
        <fullName evidence="2">NAD-dependent epimerase/dehydratase family protein</fullName>
    </submittedName>
</protein>
<dbReference type="SUPFAM" id="SSF51735">
    <property type="entry name" value="NAD(P)-binding Rossmann-fold domains"/>
    <property type="match status" value="1"/>
</dbReference>
<name>A0ABU3BA35_9GAMM</name>
<feature type="domain" description="3-beta hydroxysteroid dehydrogenase/isomerase" evidence="1">
    <location>
        <begin position="7"/>
        <end position="255"/>
    </location>
</feature>
<proteinExistence type="predicted"/>
<dbReference type="PANTHER" id="PTHR48079:SF6">
    <property type="entry name" value="NAD(P)-BINDING DOMAIN-CONTAINING PROTEIN-RELATED"/>
    <property type="match status" value="1"/>
</dbReference>
<dbReference type="Pfam" id="PF01073">
    <property type="entry name" value="3Beta_HSD"/>
    <property type="match status" value="1"/>
</dbReference>
<dbReference type="RefSeq" id="WP_311657750.1">
    <property type="nucleotide sequence ID" value="NZ_JAVRHY010000003.1"/>
</dbReference>
<evidence type="ECO:0000313" key="2">
    <source>
        <dbReference type="EMBL" id="MDT0617836.1"/>
    </source>
</evidence>
<dbReference type="Proteomes" id="UP001259982">
    <property type="component" value="Unassembled WGS sequence"/>
</dbReference>
<keyword evidence="3" id="KW-1185">Reference proteome</keyword>
<dbReference type="InterPro" id="IPR036291">
    <property type="entry name" value="NAD(P)-bd_dom_sf"/>
</dbReference>
<comment type="caution">
    <text evidence="2">The sequence shown here is derived from an EMBL/GenBank/DDBJ whole genome shotgun (WGS) entry which is preliminary data.</text>
</comment>
<accession>A0ABU3BA35</accession>
<dbReference type="PANTHER" id="PTHR48079">
    <property type="entry name" value="PROTEIN YEEZ"/>
    <property type="match status" value="1"/>
</dbReference>
<sequence length="330" mass="34719">MTRYAFVTGGSGFIGRNLIRALIDAGCSVRALARSDTAADAVTAAGAEPVRGDLHDRAAMTRGMTGCDWVFHAAAKVEEWGDPAHYEYINVDGTKAVLAAAAEAGVRRLIHVSTEAVLADGSHLHNADETWPRPDNPLPRYPRTKARAEAAVEAANADHGLETVIVRPTSVWGAGDTSVLPKIAAAVASGRFMWIGGGDYPRATTHVRNLCEVLLLAAEKGRPGGCYFATDGEPARYRDFLTAELATLGVAPPARSIPRPVAKAAANACDTIWNTLGLASPPPVSRLLVTLFGSPVTIDDSLARRELGYVGRVTREAGLAEMANQSTGGA</sequence>
<organism evidence="2 3">
    <name type="scientific">Spectribacter acetivorans</name>
    <dbReference type="NCBI Taxonomy" id="3075603"/>
    <lineage>
        <taxon>Bacteria</taxon>
        <taxon>Pseudomonadati</taxon>
        <taxon>Pseudomonadota</taxon>
        <taxon>Gammaproteobacteria</taxon>
        <taxon>Salinisphaerales</taxon>
        <taxon>Salinisphaeraceae</taxon>
        <taxon>Spectribacter</taxon>
    </lineage>
</organism>
<evidence type="ECO:0000313" key="3">
    <source>
        <dbReference type="Proteomes" id="UP001259982"/>
    </source>
</evidence>
<dbReference type="InterPro" id="IPR002225">
    <property type="entry name" value="3Beta_OHSteriod_DH/Estase"/>
</dbReference>
<dbReference type="Gene3D" id="3.40.50.720">
    <property type="entry name" value="NAD(P)-binding Rossmann-like Domain"/>
    <property type="match status" value="1"/>
</dbReference>
<reference evidence="2 3" key="1">
    <citation type="submission" date="2023-09" db="EMBL/GenBank/DDBJ databases">
        <authorList>
            <person name="Rey-Velasco X."/>
        </authorList>
    </citation>
    <scope>NUCLEOTIDE SEQUENCE [LARGE SCALE GENOMIC DNA]</scope>
    <source>
        <strain evidence="2 3">P385</strain>
    </source>
</reference>
<evidence type="ECO:0000259" key="1">
    <source>
        <dbReference type="Pfam" id="PF01073"/>
    </source>
</evidence>
<gene>
    <name evidence="2" type="ORF">RM531_05080</name>
</gene>
<dbReference type="EMBL" id="JAVRHY010000003">
    <property type="protein sequence ID" value="MDT0617836.1"/>
    <property type="molecule type" value="Genomic_DNA"/>
</dbReference>